<dbReference type="Pfam" id="PF05698">
    <property type="entry name" value="Trigger_C"/>
    <property type="match status" value="1"/>
</dbReference>
<name>A0A1T4LE56_9FIRM</name>
<keyword evidence="7 12" id="KW-0143">Chaperone</keyword>
<dbReference type="PANTHER" id="PTHR30560">
    <property type="entry name" value="TRIGGER FACTOR CHAPERONE AND PEPTIDYL-PROLYL CIS/TRANS ISOMERASE"/>
    <property type="match status" value="1"/>
</dbReference>
<dbReference type="Gene3D" id="1.10.3120.10">
    <property type="entry name" value="Trigger factor, C-terminal domain"/>
    <property type="match status" value="1"/>
</dbReference>
<keyword evidence="9 12" id="KW-0131">Cell cycle</keyword>
<dbReference type="PANTHER" id="PTHR30560:SF3">
    <property type="entry name" value="TRIGGER FACTOR-LIKE PROTEIN TIG, CHLOROPLASTIC"/>
    <property type="match status" value="1"/>
</dbReference>
<dbReference type="GO" id="GO:0043335">
    <property type="term" value="P:protein unfolding"/>
    <property type="evidence" value="ECO:0007669"/>
    <property type="project" value="TreeGrafter"/>
</dbReference>
<dbReference type="GO" id="GO:0003755">
    <property type="term" value="F:peptidyl-prolyl cis-trans isomerase activity"/>
    <property type="evidence" value="ECO:0007669"/>
    <property type="project" value="UniProtKB-UniRule"/>
</dbReference>
<dbReference type="InterPro" id="IPR008881">
    <property type="entry name" value="Trigger_fac_ribosome-bd_bac"/>
</dbReference>
<dbReference type="GO" id="GO:0043022">
    <property type="term" value="F:ribosome binding"/>
    <property type="evidence" value="ECO:0007669"/>
    <property type="project" value="TreeGrafter"/>
</dbReference>
<dbReference type="InterPro" id="IPR027304">
    <property type="entry name" value="Trigger_fact/SurA_dom_sf"/>
</dbReference>
<dbReference type="SUPFAM" id="SSF109998">
    <property type="entry name" value="Triger factor/SurA peptide-binding domain-like"/>
    <property type="match status" value="1"/>
</dbReference>
<evidence type="ECO:0000256" key="13">
    <source>
        <dbReference type="PROSITE-ProRule" id="PRU00277"/>
    </source>
</evidence>
<dbReference type="GO" id="GO:0005737">
    <property type="term" value="C:cytoplasm"/>
    <property type="evidence" value="ECO:0007669"/>
    <property type="project" value="UniProtKB-SubCell"/>
</dbReference>
<evidence type="ECO:0000313" key="17">
    <source>
        <dbReference type="Proteomes" id="UP000189933"/>
    </source>
</evidence>
<evidence type="ECO:0000256" key="5">
    <source>
        <dbReference type="ARBA" id="ARBA00022618"/>
    </source>
</evidence>
<comment type="domain">
    <text evidence="12">Consists of 3 domains; the N-terminus binds the ribosome, the middle domain has PPIase activity, while the C-terminus has intrinsic chaperone activity on its own.</text>
</comment>
<dbReference type="Gene3D" id="3.30.70.1050">
    <property type="entry name" value="Trigger factor ribosome-binding domain"/>
    <property type="match status" value="1"/>
</dbReference>
<dbReference type="InterPro" id="IPR008880">
    <property type="entry name" value="Trigger_fac_C"/>
</dbReference>
<evidence type="ECO:0000256" key="8">
    <source>
        <dbReference type="ARBA" id="ARBA00023235"/>
    </source>
</evidence>
<dbReference type="SUPFAM" id="SSF102735">
    <property type="entry name" value="Trigger factor ribosome-binding domain"/>
    <property type="match status" value="1"/>
</dbReference>
<dbReference type="GO" id="GO:0051301">
    <property type="term" value="P:cell division"/>
    <property type="evidence" value="ECO:0007669"/>
    <property type="project" value="UniProtKB-KW"/>
</dbReference>
<dbReference type="NCBIfam" id="TIGR00115">
    <property type="entry name" value="tig"/>
    <property type="match status" value="1"/>
</dbReference>
<evidence type="ECO:0000256" key="4">
    <source>
        <dbReference type="ARBA" id="ARBA00016902"/>
    </source>
</evidence>
<evidence type="ECO:0000259" key="15">
    <source>
        <dbReference type="PROSITE" id="PS50059"/>
    </source>
</evidence>
<evidence type="ECO:0000256" key="14">
    <source>
        <dbReference type="RuleBase" id="RU003914"/>
    </source>
</evidence>
<evidence type="ECO:0000256" key="9">
    <source>
        <dbReference type="ARBA" id="ARBA00023306"/>
    </source>
</evidence>
<dbReference type="EC" id="5.2.1.8" evidence="3 12"/>
<dbReference type="HAMAP" id="MF_00303">
    <property type="entry name" value="Trigger_factor_Tig"/>
    <property type="match status" value="1"/>
</dbReference>
<evidence type="ECO:0000256" key="6">
    <source>
        <dbReference type="ARBA" id="ARBA00023110"/>
    </source>
</evidence>
<dbReference type="Proteomes" id="UP000189933">
    <property type="component" value="Unassembled WGS sequence"/>
</dbReference>
<keyword evidence="6 12" id="KW-0697">Rotamase</keyword>
<comment type="similarity">
    <text evidence="2 12 14">Belongs to the FKBP-type PPIase family. Tig subfamily.</text>
</comment>
<gene>
    <name evidence="12" type="primary">tig</name>
    <name evidence="16" type="ORF">SAMN02745885_00162</name>
</gene>
<dbReference type="GO" id="GO:0015031">
    <property type="term" value="P:protein transport"/>
    <property type="evidence" value="ECO:0007669"/>
    <property type="project" value="UniProtKB-UniRule"/>
</dbReference>
<dbReference type="RefSeq" id="WP_078664310.1">
    <property type="nucleotide sequence ID" value="NZ_FUXM01000001.1"/>
</dbReference>
<keyword evidence="8 12" id="KW-0413">Isomerase</keyword>
<dbReference type="InterPro" id="IPR036611">
    <property type="entry name" value="Trigger_fac_ribosome-bd_sf"/>
</dbReference>
<dbReference type="PIRSF" id="PIRSF003095">
    <property type="entry name" value="Trigger_factor"/>
    <property type="match status" value="1"/>
</dbReference>
<dbReference type="Pfam" id="PF05697">
    <property type="entry name" value="Trigger_N"/>
    <property type="match status" value="1"/>
</dbReference>
<evidence type="ECO:0000256" key="11">
    <source>
        <dbReference type="ARBA" id="ARBA00029986"/>
    </source>
</evidence>
<evidence type="ECO:0000256" key="3">
    <source>
        <dbReference type="ARBA" id="ARBA00013194"/>
    </source>
</evidence>
<evidence type="ECO:0000256" key="2">
    <source>
        <dbReference type="ARBA" id="ARBA00005464"/>
    </source>
</evidence>
<comment type="catalytic activity">
    <reaction evidence="1 12 13">
        <text>[protein]-peptidylproline (omega=180) = [protein]-peptidylproline (omega=0)</text>
        <dbReference type="Rhea" id="RHEA:16237"/>
        <dbReference type="Rhea" id="RHEA-COMP:10747"/>
        <dbReference type="Rhea" id="RHEA-COMP:10748"/>
        <dbReference type="ChEBI" id="CHEBI:83833"/>
        <dbReference type="ChEBI" id="CHEBI:83834"/>
        <dbReference type="EC" id="5.2.1.8"/>
    </reaction>
</comment>
<feature type="domain" description="PPIase FKBP-type" evidence="15">
    <location>
        <begin position="163"/>
        <end position="251"/>
    </location>
</feature>
<dbReference type="GO" id="GO:0044183">
    <property type="term" value="F:protein folding chaperone"/>
    <property type="evidence" value="ECO:0007669"/>
    <property type="project" value="TreeGrafter"/>
</dbReference>
<evidence type="ECO:0000313" key="16">
    <source>
        <dbReference type="EMBL" id="SJZ52901.1"/>
    </source>
</evidence>
<evidence type="ECO:0000256" key="7">
    <source>
        <dbReference type="ARBA" id="ARBA00023186"/>
    </source>
</evidence>
<dbReference type="SUPFAM" id="SSF54534">
    <property type="entry name" value="FKBP-like"/>
    <property type="match status" value="1"/>
</dbReference>
<dbReference type="EMBL" id="FUXM01000001">
    <property type="protein sequence ID" value="SJZ52901.1"/>
    <property type="molecule type" value="Genomic_DNA"/>
</dbReference>
<organism evidence="16 17">
    <name type="scientific">Carboxydocella sporoproducens DSM 16521</name>
    <dbReference type="NCBI Taxonomy" id="1121270"/>
    <lineage>
        <taxon>Bacteria</taxon>
        <taxon>Bacillati</taxon>
        <taxon>Bacillota</taxon>
        <taxon>Clostridia</taxon>
        <taxon>Eubacteriales</taxon>
        <taxon>Clostridiales Family XVI. Incertae Sedis</taxon>
        <taxon>Carboxydocella</taxon>
    </lineage>
</organism>
<accession>A0A1T4LE56</accession>
<protein>
    <recommendedName>
        <fullName evidence="4 12">Trigger factor</fullName>
        <shortName evidence="12">TF</shortName>
        <ecNumber evidence="3 12">5.2.1.8</ecNumber>
    </recommendedName>
    <alternativeName>
        <fullName evidence="11 12">PPIase</fullName>
    </alternativeName>
</protein>
<evidence type="ECO:0000256" key="10">
    <source>
        <dbReference type="ARBA" id="ARBA00024849"/>
    </source>
</evidence>
<comment type="function">
    <text evidence="10 12">Involved in protein export. Acts as a chaperone by maintaining the newly synthesized protein in an open conformation. Functions as a peptidyl-prolyl cis-trans isomerase.</text>
</comment>
<dbReference type="InterPro" id="IPR005215">
    <property type="entry name" value="Trig_fac"/>
</dbReference>
<dbReference type="FunFam" id="3.10.50.40:FF:000001">
    <property type="entry name" value="Trigger factor"/>
    <property type="match status" value="1"/>
</dbReference>
<dbReference type="InterPro" id="IPR037041">
    <property type="entry name" value="Trigger_fac_C_sf"/>
</dbReference>
<dbReference type="InterPro" id="IPR001179">
    <property type="entry name" value="PPIase_FKBP_dom"/>
</dbReference>
<dbReference type="GO" id="GO:0051083">
    <property type="term" value="P:'de novo' cotranslational protein folding"/>
    <property type="evidence" value="ECO:0007669"/>
    <property type="project" value="TreeGrafter"/>
</dbReference>
<comment type="subcellular location">
    <subcellularLocation>
        <location evidence="12">Cytoplasm</location>
    </subcellularLocation>
    <text evidence="12">About half TF is bound to the ribosome near the polypeptide exit tunnel while the other half is free in the cytoplasm.</text>
</comment>
<proteinExistence type="inferred from homology"/>
<dbReference type="PROSITE" id="PS50059">
    <property type="entry name" value="FKBP_PPIASE"/>
    <property type="match status" value="1"/>
</dbReference>
<dbReference type="AlphaFoldDB" id="A0A1T4LE56"/>
<keyword evidence="5 12" id="KW-0132">Cell division</keyword>
<dbReference type="InterPro" id="IPR046357">
    <property type="entry name" value="PPIase_dom_sf"/>
</dbReference>
<reference evidence="17" key="1">
    <citation type="submission" date="2017-02" db="EMBL/GenBank/DDBJ databases">
        <authorList>
            <person name="Varghese N."/>
            <person name="Submissions S."/>
        </authorList>
    </citation>
    <scope>NUCLEOTIDE SEQUENCE [LARGE SCALE GENOMIC DNA]</scope>
    <source>
        <strain evidence="17">DSM 16521</strain>
    </source>
</reference>
<evidence type="ECO:0000256" key="1">
    <source>
        <dbReference type="ARBA" id="ARBA00000971"/>
    </source>
</evidence>
<dbReference type="OrthoDB" id="9767721at2"/>
<evidence type="ECO:0000256" key="12">
    <source>
        <dbReference type="HAMAP-Rule" id="MF_00303"/>
    </source>
</evidence>
<dbReference type="Gene3D" id="3.10.50.40">
    <property type="match status" value="1"/>
</dbReference>
<dbReference type="Pfam" id="PF00254">
    <property type="entry name" value="FKBP_C"/>
    <property type="match status" value="1"/>
</dbReference>
<keyword evidence="17" id="KW-1185">Reference proteome</keyword>
<sequence>MKATAQKIEKNLVQLDVEVPAERFSLALDQAYRKLVKKVNIPGFRKGKAPRFIFERYFGKESLYNEALDTLLADAYFQAVMETEIEPIDRPQVELVQAEEGQPLIFKATVQVKPEVELGQYTELEVNKPEVNVTDEDVEKELAQLQQRYAKIQTVEDGTVEKGDVAVIDFEGFIDEEAFAGGKGEDYPLEIGSGTFIPGFEEQLIGARVGETRDVKVTFPQEYHAENLAGKDAVFKVTVKTIRRKELLPLDDEFAKDVSEFNTLEELKADIRNRLLETAEKNAEASVRSQVVEKAVANAKVEIPAVMIENRLENMVQDMSERLQRQGLTMEDYLRYTGSTIEQVKADLRPEAEKSVRTDLVLEAIARKEAIDATEEEVTAELEKLAKIYNQGVEELRTAFERYGSMDALKNSIAFEKTIKFLVEKAKIA</sequence>
<keyword evidence="12" id="KW-0963">Cytoplasm</keyword>